<proteinExistence type="predicted"/>
<feature type="compositionally biased region" description="Polar residues" evidence="1">
    <location>
        <begin position="21"/>
        <end position="34"/>
    </location>
</feature>
<evidence type="ECO:0000313" key="2">
    <source>
        <dbReference type="EMBL" id="CAG8647929.1"/>
    </source>
</evidence>
<evidence type="ECO:0000256" key="1">
    <source>
        <dbReference type="SAM" id="MobiDB-lite"/>
    </source>
</evidence>
<name>A0A9N9DNY7_9GLOM</name>
<gene>
    <name evidence="2" type="ORF">POCULU_LOCUS9789</name>
</gene>
<dbReference type="EMBL" id="CAJVPJ010004055">
    <property type="protein sequence ID" value="CAG8647929.1"/>
    <property type="molecule type" value="Genomic_DNA"/>
</dbReference>
<evidence type="ECO:0000313" key="3">
    <source>
        <dbReference type="Proteomes" id="UP000789572"/>
    </source>
</evidence>
<dbReference type="AlphaFoldDB" id="A0A9N9DNY7"/>
<dbReference type="Proteomes" id="UP000789572">
    <property type="component" value="Unassembled WGS sequence"/>
</dbReference>
<accession>A0A9N9DNY7</accession>
<organism evidence="2 3">
    <name type="scientific">Paraglomus occultum</name>
    <dbReference type="NCBI Taxonomy" id="144539"/>
    <lineage>
        <taxon>Eukaryota</taxon>
        <taxon>Fungi</taxon>
        <taxon>Fungi incertae sedis</taxon>
        <taxon>Mucoromycota</taxon>
        <taxon>Glomeromycotina</taxon>
        <taxon>Glomeromycetes</taxon>
        <taxon>Paraglomerales</taxon>
        <taxon>Paraglomeraceae</taxon>
        <taxon>Paraglomus</taxon>
    </lineage>
</organism>
<sequence>TATPETESNSSTQIEKDNLNEDVSSDAQPAQTHTLKSSFITTFKLQ</sequence>
<reference evidence="2" key="1">
    <citation type="submission" date="2021-06" db="EMBL/GenBank/DDBJ databases">
        <authorList>
            <person name="Kallberg Y."/>
            <person name="Tangrot J."/>
            <person name="Rosling A."/>
        </authorList>
    </citation>
    <scope>NUCLEOTIDE SEQUENCE</scope>
    <source>
        <strain evidence="2">IA702</strain>
    </source>
</reference>
<protein>
    <submittedName>
        <fullName evidence="2">10243_t:CDS:1</fullName>
    </submittedName>
</protein>
<feature type="compositionally biased region" description="Polar residues" evidence="1">
    <location>
        <begin position="1"/>
        <end position="13"/>
    </location>
</feature>
<keyword evidence="3" id="KW-1185">Reference proteome</keyword>
<feature type="region of interest" description="Disordered" evidence="1">
    <location>
        <begin position="1"/>
        <end position="34"/>
    </location>
</feature>
<comment type="caution">
    <text evidence="2">The sequence shown here is derived from an EMBL/GenBank/DDBJ whole genome shotgun (WGS) entry which is preliminary data.</text>
</comment>
<feature type="non-terminal residue" evidence="2">
    <location>
        <position position="1"/>
    </location>
</feature>